<evidence type="ECO:0000256" key="9">
    <source>
        <dbReference type="ARBA" id="ARBA00022729"/>
    </source>
</evidence>
<evidence type="ECO:0000256" key="6">
    <source>
        <dbReference type="ARBA" id="ARBA00022617"/>
    </source>
</evidence>
<feature type="region of interest" description="Disordered" evidence="16">
    <location>
        <begin position="94"/>
        <end position="190"/>
    </location>
</feature>
<evidence type="ECO:0000256" key="13">
    <source>
        <dbReference type="ARBA" id="ARBA00023180"/>
    </source>
</evidence>
<evidence type="ECO:0000313" key="19">
    <source>
        <dbReference type="EMBL" id="OJJ37680.1"/>
    </source>
</evidence>
<evidence type="ECO:0000256" key="15">
    <source>
        <dbReference type="PROSITE-ProRule" id="PRU01356"/>
    </source>
</evidence>
<reference evidence="20" key="1">
    <citation type="journal article" date="2017" name="Genome Biol.">
        <title>Comparative genomics reveals high biological diversity and specific adaptations in the industrially and medically important fungal genus Aspergillus.</title>
        <authorList>
            <person name="de Vries R.P."/>
            <person name="Riley R."/>
            <person name="Wiebenga A."/>
            <person name="Aguilar-Osorio G."/>
            <person name="Amillis S."/>
            <person name="Uchima C.A."/>
            <person name="Anderluh G."/>
            <person name="Asadollahi M."/>
            <person name="Askin M."/>
            <person name="Barry K."/>
            <person name="Battaglia E."/>
            <person name="Bayram O."/>
            <person name="Benocci T."/>
            <person name="Braus-Stromeyer S.A."/>
            <person name="Caldana C."/>
            <person name="Canovas D."/>
            <person name="Cerqueira G.C."/>
            <person name="Chen F."/>
            <person name="Chen W."/>
            <person name="Choi C."/>
            <person name="Clum A."/>
            <person name="Dos Santos R.A."/>
            <person name="Damasio A.R."/>
            <person name="Diallinas G."/>
            <person name="Emri T."/>
            <person name="Fekete E."/>
            <person name="Flipphi M."/>
            <person name="Freyberg S."/>
            <person name="Gallo A."/>
            <person name="Gournas C."/>
            <person name="Habgood R."/>
            <person name="Hainaut M."/>
            <person name="Harispe M.L."/>
            <person name="Henrissat B."/>
            <person name="Hilden K.S."/>
            <person name="Hope R."/>
            <person name="Hossain A."/>
            <person name="Karabika E."/>
            <person name="Karaffa L."/>
            <person name="Karanyi Z."/>
            <person name="Krasevec N."/>
            <person name="Kuo A."/>
            <person name="Kusch H."/>
            <person name="LaButti K."/>
            <person name="Lagendijk E.L."/>
            <person name="Lapidus A."/>
            <person name="Levasseur A."/>
            <person name="Lindquist E."/>
            <person name="Lipzen A."/>
            <person name="Logrieco A.F."/>
            <person name="MacCabe A."/>
            <person name="Maekelae M.R."/>
            <person name="Malavazi I."/>
            <person name="Melin P."/>
            <person name="Meyer V."/>
            <person name="Mielnichuk N."/>
            <person name="Miskei M."/>
            <person name="Molnar A.P."/>
            <person name="Mule G."/>
            <person name="Ngan C.Y."/>
            <person name="Orejas M."/>
            <person name="Orosz E."/>
            <person name="Ouedraogo J.P."/>
            <person name="Overkamp K.M."/>
            <person name="Park H.-S."/>
            <person name="Perrone G."/>
            <person name="Piumi F."/>
            <person name="Punt P.J."/>
            <person name="Ram A.F."/>
            <person name="Ramon A."/>
            <person name="Rauscher S."/>
            <person name="Record E."/>
            <person name="Riano-Pachon D.M."/>
            <person name="Robert V."/>
            <person name="Roehrig J."/>
            <person name="Ruller R."/>
            <person name="Salamov A."/>
            <person name="Salih N.S."/>
            <person name="Samson R.A."/>
            <person name="Sandor E."/>
            <person name="Sanguinetti M."/>
            <person name="Schuetze T."/>
            <person name="Sepcic K."/>
            <person name="Shelest E."/>
            <person name="Sherlock G."/>
            <person name="Sophianopoulou V."/>
            <person name="Squina F.M."/>
            <person name="Sun H."/>
            <person name="Susca A."/>
            <person name="Todd R.B."/>
            <person name="Tsang A."/>
            <person name="Unkles S.E."/>
            <person name="van de Wiele N."/>
            <person name="van Rossen-Uffink D."/>
            <person name="Oliveira J.V."/>
            <person name="Vesth T.C."/>
            <person name="Visser J."/>
            <person name="Yu J.-H."/>
            <person name="Zhou M."/>
            <person name="Andersen M.R."/>
            <person name="Archer D.B."/>
            <person name="Baker S.E."/>
            <person name="Benoit I."/>
            <person name="Brakhage A.A."/>
            <person name="Braus G.H."/>
            <person name="Fischer R."/>
            <person name="Frisvad J.C."/>
            <person name="Goldman G.H."/>
            <person name="Houbraken J."/>
            <person name="Oakley B."/>
            <person name="Pocsi I."/>
            <person name="Scazzocchio C."/>
            <person name="Seiboth B."/>
            <person name="vanKuyk P.A."/>
            <person name="Wortman J."/>
            <person name="Dyer P.S."/>
            <person name="Grigoriev I.V."/>
        </authorList>
    </citation>
    <scope>NUCLEOTIDE SEQUENCE [LARGE SCALE GENOMIC DNA]</scope>
    <source>
        <strain evidence="20">DTO 134E9</strain>
    </source>
</reference>
<evidence type="ECO:0000256" key="11">
    <source>
        <dbReference type="ARBA" id="ARBA00023136"/>
    </source>
</evidence>
<evidence type="ECO:0000259" key="18">
    <source>
        <dbReference type="PROSITE" id="PS52012"/>
    </source>
</evidence>
<keyword evidence="14" id="KW-0449">Lipoprotein</keyword>
<feature type="binding site" description="axial binding residue" evidence="15">
    <location>
        <position position="45"/>
    </location>
    <ligand>
        <name>heme</name>
        <dbReference type="ChEBI" id="CHEBI:30413"/>
    </ligand>
    <ligandPart>
        <name>Fe</name>
        <dbReference type="ChEBI" id="CHEBI:18248"/>
    </ligandPart>
</feature>
<evidence type="ECO:0000256" key="12">
    <source>
        <dbReference type="ARBA" id="ARBA00023157"/>
    </source>
</evidence>
<comment type="subcellular location">
    <subcellularLocation>
        <location evidence="1">Cell membrane</location>
        <topology evidence="1">Lipid-anchor</topology>
        <topology evidence="1">GPI-anchor</topology>
    </subcellularLocation>
    <subcellularLocation>
        <location evidence="2">Secreted</location>
    </subcellularLocation>
</comment>
<dbReference type="RefSeq" id="XP_040691356.1">
    <property type="nucleotide sequence ID" value="XM_040832940.1"/>
</dbReference>
<dbReference type="PANTHER" id="PTHR37928">
    <property type="entry name" value="CFEM DOMAIN PROTEIN (AFU_ORTHOLOGUE AFUA_6G14090)"/>
    <property type="match status" value="1"/>
</dbReference>
<proteinExistence type="inferred from homology"/>
<dbReference type="InterPro" id="IPR051735">
    <property type="entry name" value="CFEM_domain"/>
</dbReference>
<dbReference type="VEuPathDB" id="FungiDB:ASPWEDRAFT_27041"/>
<evidence type="ECO:0000256" key="8">
    <source>
        <dbReference type="ARBA" id="ARBA00022723"/>
    </source>
</evidence>
<evidence type="ECO:0000256" key="5">
    <source>
        <dbReference type="ARBA" id="ARBA00022525"/>
    </source>
</evidence>
<evidence type="ECO:0000313" key="20">
    <source>
        <dbReference type="Proteomes" id="UP000184383"/>
    </source>
</evidence>
<keyword evidence="6 15" id="KW-0349">Heme</keyword>
<evidence type="ECO:0000256" key="17">
    <source>
        <dbReference type="SAM" id="SignalP"/>
    </source>
</evidence>
<dbReference type="GO" id="GO:0046872">
    <property type="term" value="F:metal ion binding"/>
    <property type="evidence" value="ECO:0007669"/>
    <property type="project" value="UniProtKB-UniRule"/>
</dbReference>
<keyword evidence="11" id="KW-0472">Membrane</keyword>
<feature type="domain" description="CFEM" evidence="18">
    <location>
        <begin position="1"/>
        <end position="108"/>
    </location>
</feature>
<dbReference type="AlphaFoldDB" id="A0A1L9RRU8"/>
<dbReference type="STRING" id="1073089.A0A1L9RRU8"/>
<sequence>MQLSRALFVLTAAGLASAQIPDVPNCSLNCFISGLTGDGCSQLTDFACHCQKPSLVDTITPCVQKACDVEDQSSVSNIVVSECSAAGHPISVPPIGAATTSAESSATTTESSSGAGSATHTSVTVTPTPTGTQTSSHIGSSSPVTSPPSSSGSATPTGSSSANHSGSVSGSASASSSESASTSPPIFTGAASNVKGSLAGIAAAAAAAAAAAML</sequence>
<name>A0A1L9RRU8_ASPWE</name>
<evidence type="ECO:0000256" key="14">
    <source>
        <dbReference type="ARBA" id="ARBA00023288"/>
    </source>
</evidence>
<keyword evidence="20" id="KW-1185">Reference proteome</keyword>
<accession>A0A1L9RRU8</accession>
<keyword evidence="5" id="KW-0964">Secreted</keyword>
<feature type="disulfide bond" evidence="15">
    <location>
        <begin position="50"/>
        <end position="83"/>
    </location>
</feature>
<keyword evidence="13" id="KW-0325">Glycoprotein</keyword>
<dbReference type="SMART" id="SM00747">
    <property type="entry name" value="CFEM"/>
    <property type="match status" value="1"/>
</dbReference>
<gene>
    <name evidence="19" type="ORF">ASPWEDRAFT_27041</name>
</gene>
<evidence type="ECO:0000256" key="10">
    <source>
        <dbReference type="ARBA" id="ARBA00023004"/>
    </source>
</evidence>
<dbReference type="Proteomes" id="UP000184383">
    <property type="component" value="Unassembled WGS sequence"/>
</dbReference>
<evidence type="ECO:0000256" key="3">
    <source>
        <dbReference type="ARBA" id="ARBA00010031"/>
    </source>
</evidence>
<feature type="chain" id="PRO_5009887484" description="CFEM domain-containing protein" evidence="17">
    <location>
        <begin position="19"/>
        <end position="214"/>
    </location>
</feature>
<keyword evidence="9 17" id="KW-0732">Signal</keyword>
<dbReference type="Pfam" id="PF05730">
    <property type="entry name" value="CFEM"/>
    <property type="match status" value="1"/>
</dbReference>
<evidence type="ECO:0000256" key="16">
    <source>
        <dbReference type="SAM" id="MobiDB-lite"/>
    </source>
</evidence>
<dbReference type="PROSITE" id="PS52012">
    <property type="entry name" value="CFEM"/>
    <property type="match status" value="1"/>
</dbReference>
<protein>
    <recommendedName>
        <fullName evidence="18">CFEM domain-containing protein</fullName>
    </recommendedName>
</protein>
<keyword evidence="4" id="KW-1003">Cell membrane</keyword>
<keyword evidence="12 15" id="KW-1015">Disulfide bond</keyword>
<feature type="compositionally biased region" description="Low complexity" evidence="16">
    <location>
        <begin position="96"/>
        <end position="183"/>
    </location>
</feature>
<comment type="similarity">
    <text evidence="3">Belongs to the RBT5 family.</text>
</comment>
<keyword evidence="10 15" id="KW-0408">Iron</keyword>
<evidence type="ECO:0000256" key="2">
    <source>
        <dbReference type="ARBA" id="ARBA00004613"/>
    </source>
</evidence>
<dbReference type="EMBL" id="KV878211">
    <property type="protein sequence ID" value="OJJ37680.1"/>
    <property type="molecule type" value="Genomic_DNA"/>
</dbReference>
<dbReference type="GO" id="GO:0005576">
    <property type="term" value="C:extracellular region"/>
    <property type="evidence" value="ECO:0007669"/>
    <property type="project" value="UniProtKB-SubCell"/>
</dbReference>
<evidence type="ECO:0000256" key="4">
    <source>
        <dbReference type="ARBA" id="ARBA00022475"/>
    </source>
</evidence>
<dbReference type="OrthoDB" id="3767534at2759"/>
<dbReference type="GO" id="GO:0098552">
    <property type="term" value="C:side of membrane"/>
    <property type="evidence" value="ECO:0007669"/>
    <property type="project" value="UniProtKB-KW"/>
</dbReference>
<dbReference type="GeneID" id="63748788"/>
<dbReference type="GO" id="GO:0005886">
    <property type="term" value="C:plasma membrane"/>
    <property type="evidence" value="ECO:0007669"/>
    <property type="project" value="UniProtKB-SubCell"/>
</dbReference>
<dbReference type="InterPro" id="IPR008427">
    <property type="entry name" value="Extracellular_membr_CFEM_dom"/>
</dbReference>
<evidence type="ECO:0000256" key="7">
    <source>
        <dbReference type="ARBA" id="ARBA00022622"/>
    </source>
</evidence>
<keyword evidence="7" id="KW-0336">GPI-anchor</keyword>
<organism evidence="19 20">
    <name type="scientific">Aspergillus wentii DTO 134E9</name>
    <dbReference type="NCBI Taxonomy" id="1073089"/>
    <lineage>
        <taxon>Eukaryota</taxon>
        <taxon>Fungi</taxon>
        <taxon>Dikarya</taxon>
        <taxon>Ascomycota</taxon>
        <taxon>Pezizomycotina</taxon>
        <taxon>Eurotiomycetes</taxon>
        <taxon>Eurotiomycetidae</taxon>
        <taxon>Eurotiales</taxon>
        <taxon>Aspergillaceae</taxon>
        <taxon>Aspergillus</taxon>
        <taxon>Aspergillus subgen. Cremei</taxon>
    </lineage>
</organism>
<comment type="caution">
    <text evidence="15">Lacks conserved residue(s) required for the propagation of feature annotation.</text>
</comment>
<feature type="signal peptide" evidence="17">
    <location>
        <begin position="1"/>
        <end position="18"/>
    </location>
</feature>
<keyword evidence="8 15" id="KW-0479">Metal-binding</keyword>
<evidence type="ECO:0000256" key="1">
    <source>
        <dbReference type="ARBA" id="ARBA00004609"/>
    </source>
</evidence>
<dbReference type="PANTHER" id="PTHR37928:SF2">
    <property type="entry name" value="GPI ANCHORED CFEM DOMAIN PROTEIN (AFU_ORTHOLOGUE AFUA_6G10580)"/>
    <property type="match status" value="1"/>
</dbReference>